<feature type="domain" description="RNase H type-1" evidence="1">
    <location>
        <begin position="87"/>
        <end position="200"/>
    </location>
</feature>
<name>A0A6A6NDD9_HEVBR</name>
<accession>A0A6A6NDD9</accession>
<dbReference type="Gene3D" id="3.30.420.10">
    <property type="entry name" value="Ribonuclease H-like superfamily/Ribonuclease H"/>
    <property type="match status" value="1"/>
</dbReference>
<dbReference type="GO" id="GO:0004523">
    <property type="term" value="F:RNA-DNA hybrid ribonuclease activity"/>
    <property type="evidence" value="ECO:0007669"/>
    <property type="project" value="InterPro"/>
</dbReference>
<evidence type="ECO:0000313" key="3">
    <source>
        <dbReference type="Proteomes" id="UP000467840"/>
    </source>
</evidence>
<dbReference type="InterPro" id="IPR053151">
    <property type="entry name" value="RNase_H-like"/>
</dbReference>
<dbReference type="GO" id="GO:0003676">
    <property type="term" value="F:nucleic acid binding"/>
    <property type="evidence" value="ECO:0007669"/>
    <property type="project" value="InterPro"/>
</dbReference>
<dbReference type="Pfam" id="PF13456">
    <property type="entry name" value="RVT_3"/>
    <property type="match status" value="1"/>
</dbReference>
<reference evidence="2 3" key="1">
    <citation type="journal article" date="2020" name="Mol. Plant">
        <title>The Chromosome-Based Rubber Tree Genome Provides New Insights into Spurge Genome Evolution and Rubber Biosynthesis.</title>
        <authorList>
            <person name="Liu J."/>
            <person name="Shi C."/>
            <person name="Shi C.C."/>
            <person name="Li W."/>
            <person name="Zhang Q.J."/>
            <person name="Zhang Y."/>
            <person name="Li K."/>
            <person name="Lu H.F."/>
            <person name="Shi C."/>
            <person name="Zhu S.T."/>
            <person name="Xiao Z.Y."/>
            <person name="Nan H."/>
            <person name="Yue Y."/>
            <person name="Zhu X.G."/>
            <person name="Wu Y."/>
            <person name="Hong X.N."/>
            <person name="Fan G.Y."/>
            <person name="Tong Y."/>
            <person name="Zhang D."/>
            <person name="Mao C.L."/>
            <person name="Liu Y.L."/>
            <person name="Hao S.J."/>
            <person name="Liu W.Q."/>
            <person name="Lv M.Q."/>
            <person name="Zhang H.B."/>
            <person name="Liu Y."/>
            <person name="Hu-Tang G.R."/>
            <person name="Wang J.P."/>
            <person name="Wang J.H."/>
            <person name="Sun Y.H."/>
            <person name="Ni S.B."/>
            <person name="Chen W.B."/>
            <person name="Zhang X.C."/>
            <person name="Jiao Y.N."/>
            <person name="Eichler E.E."/>
            <person name="Li G.H."/>
            <person name="Liu X."/>
            <person name="Gao L.Z."/>
        </authorList>
    </citation>
    <scope>NUCLEOTIDE SEQUENCE [LARGE SCALE GENOMIC DNA]</scope>
    <source>
        <strain evidence="3">cv. GT1</strain>
        <tissue evidence="2">Leaf</tissue>
    </source>
</reference>
<dbReference type="CDD" id="cd06222">
    <property type="entry name" value="RNase_H_like"/>
    <property type="match status" value="1"/>
</dbReference>
<evidence type="ECO:0000313" key="2">
    <source>
        <dbReference type="EMBL" id="KAF2322658.1"/>
    </source>
</evidence>
<dbReference type="InterPro" id="IPR002156">
    <property type="entry name" value="RNaseH_domain"/>
</dbReference>
<dbReference type="Proteomes" id="UP000467840">
    <property type="component" value="Chromosome 11"/>
</dbReference>
<gene>
    <name evidence="2" type="ORF">GH714_027139</name>
</gene>
<dbReference type="AlphaFoldDB" id="A0A6A6NDD9"/>
<proteinExistence type="predicted"/>
<sequence length="210" mass="23524">MGFVIVCYGGRCLGLVEIEPLLPQQIFLCIAAIPPPSMANGSDSVYRKCSKTETMDSQMVIDLPRRAAIVVWVSRKCQEPPWVKLNVDGPFLGDCSSVFCGEVVRDDSGRWKCGFVANFGQATVLCPELWAMCLRGAWDRGHGQLVVESDNVSAVRYVLGREVPLRSLCSLVNAISSLLSRDWNVWIVHMYRKANWYAEHQPNHAKLHSR</sequence>
<dbReference type="InterPro" id="IPR044730">
    <property type="entry name" value="RNase_H-like_dom_plant"/>
</dbReference>
<dbReference type="InterPro" id="IPR036397">
    <property type="entry name" value="RNaseH_sf"/>
</dbReference>
<comment type="caution">
    <text evidence="2">The sequence shown here is derived from an EMBL/GenBank/DDBJ whole genome shotgun (WGS) entry which is preliminary data.</text>
</comment>
<dbReference type="InterPro" id="IPR012337">
    <property type="entry name" value="RNaseH-like_sf"/>
</dbReference>
<dbReference type="PANTHER" id="PTHR47723">
    <property type="entry name" value="OS05G0353850 PROTEIN"/>
    <property type="match status" value="1"/>
</dbReference>
<evidence type="ECO:0000259" key="1">
    <source>
        <dbReference type="Pfam" id="PF13456"/>
    </source>
</evidence>
<dbReference type="EMBL" id="JAAGAX010000002">
    <property type="protein sequence ID" value="KAF2322658.1"/>
    <property type="molecule type" value="Genomic_DNA"/>
</dbReference>
<organism evidence="2 3">
    <name type="scientific">Hevea brasiliensis</name>
    <name type="common">Para rubber tree</name>
    <name type="synonym">Siphonia brasiliensis</name>
    <dbReference type="NCBI Taxonomy" id="3981"/>
    <lineage>
        <taxon>Eukaryota</taxon>
        <taxon>Viridiplantae</taxon>
        <taxon>Streptophyta</taxon>
        <taxon>Embryophyta</taxon>
        <taxon>Tracheophyta</taxon>
        <taxon>Spermatophyta</taxon>
        <taxon>Magnoliopsida</taxon>
        <taxon>eudicotyledons</taxon>
        <taxon>Gunneridae</taxon>
        <taxon>Pentapetalae</taxon>
        <taxon>rosids</taxon>
        <taxon>fabids</taxon>
        <taxon>Malpighiales</taxon>
        <taxon>Euphorbiaceae</taxon>
        <taxon>Crotonoideae</taxon>
        <taxon>Micrandreae</taxon>
        <taxon>Hevea</taxon>
    </lineage>
</organism>
<protein>
    <recommendedName>
        <fullName evidence="1">RNase H type-1 domain-containing protein</fullName>
    </recommendedName>
</protein>
<dbReference type="PANTHER" id="PTHR47723:SF19">
    <property type="entry name" value="POLYNUCLEOTIDYL TRANSFERASE, RIBONUCLEASE H-LIKE SUPERFAMILY PROTEIN"/>
    <property type="match status" value="1"/>
</dbReference>
<dbReference type="SUPFAM" id="SSF53098">
    <property type="entry name" value="Ribonuclease H-like"/>
    <property type="match status" value="1"/>
</dbReference>
<keyword evidence="3" id="KW-1185">Reference proteome</keyword>